<dbReference type="InterPro" id="IPR050272">
    <property type="entry name" value="Isochorismatase-like_hydrls"/>
</dbReference>
<protein>
    <submittedName>
        <fullName evidence="3">Isochorismatase family protein</fullName>
    </submittedName>
</protein>
<organism evidence="3 4">
    <name type="scientific">Sphingomonas agrestis</name>
    <dbReference type="NCBI Taxonomy" id="3080540"/>
    <lineage>
        <taxon>Bacteria</taxon>
        <taxon>Pseudomonadati</taxon>
        <taxon>Pseudomonadota</taxon>
        <taxon>Alphaproteobacteria</taxon>
        <taxon>Sphingomonadales</taxon>
        <taxon>Sphingomonadaceae</taxon>
        <taxon>Sphingomonas</taxon>
    </lineage>
</organism>
<dbReference type="SUPFAM" id="SSF52499">
    <property type="entry name" value="Isochorismatase-like hydrolases"/>
    <property type="match status" value="1"/>
</dbReference>
<dbReference type="EMBL" id="JAWJEJ010000001">
    <property type="protein sequence ID" value="MDV3456086.1"/>
    <property type="molecule type" value="Genomic_DNA"/>
</dbReference>
<dbReference type="InterPro" id="IPR000868">
    <property type="entry name" value="Isochorismatase-like_dom"/>
</dbReference>
<keyword evidence="4" id="KW-1185">Reference proteome</keyword>
<reference evidence="3 4" key="1">
    <citation type="submission" date="2023-10" db="EMBL/GenBank/DDBJ databases">
        <title>Sphingomonas sp. HF-S4 16S ribosomal RNA gene Genome sequencing and assembly.</title>
        <authorList>
            <person name="Lee H."/>
        </authorList>
    </citation>
    <scope>NUCLEOTIDE SEQUENCE [LARGE SCALE GENOMIC DNA]</scope>
    <source>
        <strain evidence="3 4">HF-S4</strain>
    </source>
</reference>
<feature type="domain" description="Isochorismatase-like" evidence="2">
    <location>
        <begin position="24"/>
        <end position="198"/>
    </location>
</feature>
<evidence type="ECO:0000259" key="2">
    <source>
        <dbReference type="Pfam" id="PF00857"/>
    </source>
</evidence>
<sequence length="207" mass="21780">MPELDTDYAAAGFNGALPFGKSPALIIIDVVMAYIDPASPLYLGPVNALPELHRLRAAAKAAGVPVLFTNIAYAPGGLEGGMFYRKVPALKAFHAGSPLGAFPLELQPEEGDHVVSKFYPSAFFGTALAPMLHAMGVDTVLLTGYSTSGCVRASALDALCHGFAPYVISDACADRDTRPHEGNLFDMQAKMAEVIDTDRAIQLLGGV</sequence>
<dbReference type="Pfam" id="PF00857">
    <property type="entry name" value="Isochorismatase"/>
    <property type="match status" value="1"/>
</dbReference>
<dbReference type="Proteomes" id="UP001273531">
    <property type="component" value="Unassembled WGS sequence"/>
</dbReference>
<dbReference type="PANTHER" id="PTHR43540">
    <property type="entry name" value="PEROXYUREIDOACRYLATE/UREIDOACRYLATE AMIDOHYDROLASE-RELATED"/>
    <property type="match status" value="1"/>
</dbReference>
<accession>A0ABU3Y483</accession>
<dbReference type="RefSeq" id="WP_317225284.1">
    <property type="nucleotide sequence ID" value="NZ_JAWJEJ010000001.1"/>
</dbReference>
<proteinExistence type="predicted"/>
<dbReference type="PANTHER" id="PTHR43540:SF1">
    <property type="entry name" value="ISOCHORISMATASE HYDROLASE"/>
    <property type="match status" value="1"/>
</dbReference>
<dbReference type="Gene3D" id="3.40.50.850">
    <property type="entry name" value="Isochorismatase-like"/>
    <property type="match status" value="1"/>
</dbReference>
<keyword evidence="1" id="KW-0378">Hydrolase</keyword>
<dbReference type="InterPro" id="IPR036380">
    <property type="entry name" value="Isochorismatase-like_sf"/>
</dbReference>
<gene>
    <name evidence="3" type="ORF">RZN05_03760</name>
</gene>
<comment type="caution">
    <text evidence="3">The sequence shown here is derived from an EMBL/GenBank/DDBJ whole genome shotgun (WGS) entry which is preliminary data.</text>
</comment>
<name>A0ABU3Y483_9SPHN</name>
<evidence type="ECO:0000313" key="4">
    <source>
        <dbReference type="Proteomes" id="UP001273531"/>
    </source>
</evidence>
<evidence type="ECO:0000256" key="1">
    <source>
        <dbReference type="ARBA" id="ARBA00022801"/>
    </source>
</evidence>
<dbReference type="PRINTS" id="PR01398">
    <property type="entry name" value="ISCHRISMTASE"/>
</dbReference>
<evidence type="ECO:0000313" key="3">
    <source>
        <dbReference type="EMBL" id="MDV3456086.1"/>
    </source>
</evidence>
<dbReference type="InterPro" id="IPR016291">
    <property type="entry name" value="Isochorismatase"/>
</dbReference>